<name>A0A3E4LLD6_9FIRM</name>
<evidence type="ECO:0000256" key="1">
    <source>
        <dbReference type="ARBA" id="ARBA00018672"/>
    </source>
</evidence>
<feature type="domain" description="Response regulatory" evidence="8">
    <location>
        <begin position="2"/>
        <end position="119"/>
    </location>
</feature>
<dbReference type="CDD" id="cd17536">
    <property type="entry name" value="REC_YesN-like"/>
    <property type="match status" value="1"/>
</dbReference>
<dbReference type="PANTHER" id="PTHR43280:SF28">
    <property type="entry name" value="HTH-TYPE TRANSCRIPTIONAL ACTIVATOR RHAS"/>
    <property type="match status" value="1"/>
</dbReference>
<feature type="modified residue" description="4-aspartylphosphate" evidence="6">
    <location>
        <position position="54"/>
    </location>
</feature>
<keyword evidence="6" id="KW-0597">Phosphoprotein</keyword>
<keyword evidence="4" id="KW-0804">Transcription</keyword>
<evidence type="ECO:0000313" key="9">
    <source>
        <dbReference type="EMBL" id="RGK38330.1"/>
    </source>
</evidence>
<dbReference type="Pfam" id="PF12833">
    <property type="entry name" value="HTH_18"/>
    <property type="match status" value="1"/>
</dbReference>
<evidence type="ECO:0000256" key="3">
    <source>
        <dbReference type="ARBA" id="ARBA00023125"/>
    </source>
</evidence>
<dbReference type="GO" id="GO:0043565">
    <property type="term" value="F:sequence-specific DNA binding"/>
    <property type="evidence" value="ECO:0007669"/>
    <property type="project" value="InterPro"/>
</dbReference>
<evidence type="ECO:0000313" key="10">
    <source>
        <dbReference type="Proteomes" id="UP000260793"/>
    </source>
</evidence>
<keyword evidence="2" id="KW-0805">Transcription regulation</keyword>
<dbReference type="SUPFAM" id="SSF46689">
    <property type="entry name" value="Homeodomain-like"/>
    <property type="match status" value="1"/>
</dbReference>
<feature type="domain" description="HTH araC/xylS-type" evidence="7">
    <location>
        <begin position="412"/>
        <end position="510"/>
    </location>
</feature>
<dbReference type="EMBL" id="QSQN01000027">
    <property type="protein sequence ID" value="RGK38330.1"/>
    <property type="molecule type" value="Genomic_DNA"/>
</dbReference>
<reference evidence="9 10" key="1">
    <citation type="submission" date="2018-08" db="EMBL/GenBank/DDBJ databases">
        <title>A genome reference for cultivated species of the human gut microbiota.</title>
        <authorList>
            <person name="Zou Y."/>
            <person name="Xue W."/>
            <person name="Luo G."/>
        </authorList>
    </citation>
    <scope>NUCLEOTIDE SEQUENCE [LARGE SCALE GENOMIC DNA]</scope>
    <source>
        <strain evidence="9 10">TF11-7</strain>
    </source>
</reference>
<dbReference type="SMART" id="SM00448">
    <property type="entry name" value="REC"/>
    <property type="match status" value="1"/>
</dbReference>
<proteinExistence type="predicted"/>
<dbReference type="InterPro" id="IPR009057">
    <property type="entry name" value="Homeodomain-like_sf"/>
</dbReference>
<evidence type="ECO:0000259" key="8">
    <source>
        <dbReference type="PROSITE" id="PS50110"/>
    </source>
</evidence>
<dbReference type="PANTHER" id="PTHR43280">
    <property type="entry name" value="ARAC-FAMILY TRANSCRIPTIONAL REGULATOR"/>
    <property type="match status" value="1"/>
</dbReference>
<keyword evidence="3 9" id="KW-0238">DNA-binding</keyword>
<dbReference type="SUPFAM" id="SSF52172">
    <property type="entry name" value="CheY-like"/>
    <property type="match status" value="1"/>
</dbReference>
<sequence length="512" mass="59861">MRAVIIEKDEKILQQIQSILQKVDSGYELVGTAVNGQSGYELISALRPNLVIMDIELPRMNGMSMLKKLRAEAFDFKVVVLSGTENFQYAKQAIELSVDGYIMKPIRPLELKRALMQICEKMRNEYWLNASFTVENLLIGCMNGQYQPENKLNEITVRNYGFTVEDSCGMFILWFGEDFEKNKAEAVHLLKRSLQKENKFRVCILPLEVWQEIFVIVYQTAEFEMAEQYFQENIVPMLCSNLNGDVVCVWKRIDHMMDLWQYRTKIPLLRQWNLTLGRGVLISEKGIAGRELELLPLKYPAELELRARDCTLAGRKKELEKCFEELCEMLEGQFCFPETLKDCLIRFSLNIVNMYKIQWELGAEIQVLILILEIGQATSWKQIRRAIEELLNYFNFEKEDLQGNEAFSMMVRKAVEMAKKYYSEGITLEETASRLYVSEEYLSTQFKKETQSSFTETVRKFRIEKIKDLLLNSKLKLNQIAELTGYSDPKYMSRVFKEEVGMLPTEFRKKMQ</sequence>
<dbReference type="AlphaFoldDB" id="A0A3E4LLD6"/>
<dbReference type="InterPro" id="IPR018060">
    <property type="entry name" value="HTH_AraC"/>
</dbReference>
<dbReference type="Gene3D" id="3.40.50.2300">
    <property type="match status" value="1"/>
</dbReference>
<dbReference type="SMART" id="SM00342">
    <property type="entry name" value="HTH_ARAC"/>
    <property type="match status" value="1"/>
</dbReference>
<dbReference type="RefSeq" id="WP_023921549.1">
    <property type="nucleotide sequence ID" value="NZ_CAUBJD010000053.1"/>
</dbReference>
<accession>A0A3E4LLD6</accession>
<dbReference type="GO" id="GO:0003700">
    <property type="term" value="F:DNA-binding transcription factor activity"/>
    <property type="evidence" value="ECO:0007669"/>
    <property type="project" value="InterPro"/>
</dbReference>
<dbReference type="PROSITE" id="PS01124">
    <property type="entry name" value="HTH_ARAC_FAMILY_2"/>
    <property type="match status" value="1"/>
</dbReference>
<evidence type="ECO:0000259" key="7">
    <source>
        <dbReference type="PROSITE" id="PS01124"/>
    </source>
</evidence>
<evidence type="ECO:0000256" key="6">
    <source>
        <dbReference type="PROSITE-ProRule" id="PRU00169"/>
    </source>
</evidence>
<evidence type="ECO:0000256" key="2">
    <source>
        <dbReference type="ARBA" id="ARBA00023015"/>
    </source>
</evidence>
<comment type="function">
    <text evidence="5">May play the central regulatory role in sporulation. It may be an element of the effector pathway responsible for the activation of sporulation genes in response to nutritional stress. Spo0A may act in concert with spo0H (a sigma factor) to control the expression of some genes that are critical to the sporulation process.</text>
</comment>
<comment type="caution">
    <text evidence="9">The sequence shown here is derived from an EMBL/GenBank/DDBJ whole genome shotgun (WGS) entry which is preliminary data.</text>
</comment>
<dbReference type="InterPro" id="IPR011006">
    <property type="entry name" value="CheY-like_superfamily"/>
</dbReference>
<dbReference type="InterPro" id="IPR001789">
    <property type="entry name" value="Sig_transdc_resp-reg_receiver"/>
</dbReference>
<organism evidence="9 10">
    <name type="scientific">[Ruminococcus] lactaris</name>
    <dbReference type="NCBI Taxonomy" id="46228"/>
    <lineage>
        <taxon>Bacteria</taxon>
        <taxon>Bacillati</taxon>
        <taxon>Bacillota</taxon>
        <taxon>Clostridia</taxon>
        <taxon>Lachnospirales</taxon>
        <taxon>Lachnospiraceae</taxon>
        <taxon>Mediterraneibacter</taxon>
    </lineage>
</organism>
<dbReference type="Pfam" id="PF00072">
    <property type="entry name" value="Response_reg"/>
    <property type="match status" value="1"/>
</dbReference>
<dbReference type="GO" id="GO:0000160">
    <property type="term" value="P:phosphorelay signal transduction system"/>
    <property type="evidence" value="ECO:0007669"/>
    <property type="project" value="InterPro"/>
</dbReference>
<dbReference type="Proteomes" id="UP000260793">
    <property type="component" value="Unassembled WGS sequence"/>
</dbReference>
<evidence type="ECO:0000256" key="5">
    <source>
        <dbReference type="ARBA" id="ARBA00024867"/>
    </source>
</evidence>
<evidence type="ECO:0000256" key="4">
    <source>
        <dbReference type="ARBA" id="ARBA00023163"/>
    </source>
</evidence>
<dbReference type="PROSITE" id="PS50110">
    <property type="entry name" value="RESPONSE_REGULATORY"/>
    <property type="match status" value="1"/>
</dbReference>
<gene>
    <name evidence="9" type="ORF">DXD17_10245</name>
</gene>
<protein>
    <recommendedName>
        <fullName evidence="1">Stage 0 sporulation protein A homolog</fullName>
    </recommendedName>
</protein>
<dbReference type="Gene3D" id="1.10.10.60">
    <property type="entry name" value="Homeodomain-like"/>
    <property type="match status" value="2"/>
</dbReference>